<feature type="chain" id="PRO_5013688598" evidence="1">
    <location>
        <begin position="21"/>
        <end position="129"/>
    </location>
</feature>
<proteinExistence type="predicted"/>
<comment type="caution">
    <text evidence="2">The sequence shown here is derived from an EMBL/GenBank/DDBJ whole genome shotgun (WGS) entry which is preliminary data.</text>
</comment>
<dbReference type="AlphaFoldDB" id="A0A2H0VDR9"/>
<sequence>MKAFLVLFLLFVTAFSHATAEEKPLTPTVTEQEKKLVPLKDDENLPDSFRCGEYFILETKPERILRFRLVAQAGKSVASLLAVPLKLVSSVIDFQQGTPSIKKDGDKTVITVSAKEASKSFACLYAENE</sequence>
<reference evidence="3" key="1">
    <citation type="submission" date="2017-09" db="EMBL/GenBank/DDBJ databases">
        <title>Depth-based differentiation of microbial function through sediment-hosted aquifers and enrichment of novel symbionts in the deep terrestrial subsurface.</title>
        <authorList>
            <person name="Probst A.J."/>
            <person name="Ladd B."/>
            <person name="Jarett J.K."/>
            <person name="Geller-Mcgrath D.E."/>
            <person name="Sieber C.M.K."/>
            <person name="Emerson J.B."/>
            <person name="Anantharaman K."/>
            <person name="Thomas B.C."/>
            <person name="Malmstrom R."/>
            <person name="Stieglmeier M."/>
            <person name="Klingl A."/>
            <person name="Woyke T."/>
            <person name="Ryan C.M."/>
            <person name="Banfield J.F."/>
        </authorList>
    </citation>
    <scope>NUCLEOTIDE SEQUENCE [LARGE SCALE GENOMIC DNA]</scope>
</reference>
<keyword evidence="1" id="KW-0732">Signal</keyword>
<protein>
    <submittedName>
        <fullName evidence="2">Uncharacterized protein</fullName>
    </submittedName>
</protein>
<dbReference type="EMBL" id="PFAK01000011">
    <property type="protein sequence ID" value="PIR96499.1"/>
    <property type="molecule type" value="Genomic_DNA"/>
</dbReference>
<gene>
    <name evidence="2" type="ORF">COT92_00745</name>
</gene>
<evidence type="ECO:0000256" key="1">
    <source>
        <dbReference type="SAM" id="SignalP"/>
    </source>
</evidence>
<accession>A0A2H0VDR9</accession>
<evidence type="ECO:0000313" key="2">
    <source>
        <dbReference type="EMBL" id="PIR96499.1"/>
    </source>
</evidence>
<feature type="signal peptide" evidence="1">
    <location>
        <begin position="1"/>
        <end position="20"/>
    </location>
</feature>
<name>A0A2H0VDR9_9BACT</name>
<dbReference type="Proteomes" id="UP000230922">
    <property type="component" value="Unassembled WGS sequence"/>
</dbReference>
<organism evidence="2 3">
    <name type="scientific">Candidatus Doudnabacteria bacterium CG10_big_fil_rev_8_21_14_0_10_42_18</name>
    <dbReference type="NCBI Taxonomy" id="1974552"/>
    <lineage>
        <taxon>Bacteria</taxon>
        <taxon>Candidatus Doudnaibacteriota</taxon>
    </lineage>
</organism>
<evidence type="ECO:0000313" key="3">
    <source>
        <dbReference type="Proteomes" id="UP000230922"/>
    </source>
</evidence>